<feature type="region of interest" description="Disordered" evidence="1">
    <location>
        <begin position="51"/>
        <end position="75"/>
    </location>
</feature>
<dbReference type="EMBL" id="JBHFNT010000250">
    <property type="protein sequence ID" value="MFB2838482.1"/>
    <property type="molecule type" value="Genomic_DNA"/>
</dbReference>
<dbReference type="Proteomes" id="UP001576780">
    <property type="component" value="Unassembled WGS sequence"/>
</dbReference>
<organism evidence="2 3">
    <name type="scientific">Floridaenema evergladense BLCC-F167</name>
    <dbReference type="NCBI Taxonomy" id="3153639"/>
    <lineage>
        <taxon>Bacteria</taxon>
        <taxon>Bacillati</taxon>
        <taxon>Cyanobacteriota</taxon>
        <taxon>Cyanophyceae</taxon>
        <taxon>Oscillatoriophycideae</taxon>
        <taxon>Aerosakkonematales</taxon>
        <taxon>Aerosakkonemataceae</taxon>
        <taxon>Floridanema</taxon>
        <taxon>Floridanema evergladense</taxon>
    </lineage>
</organism>
<protein>
    <submittedName>
        <fullName evidence="2">Uncharacterized protein</fullName>
    </submittedName>
</protein>
<sequence length="181" mass="20069">MKLKTLSIITLATPLWFLNPLRAESIVQLQQPVLLTQEASWNEFSSEQGRFAVSMPGTPKEETETNQDGSTEHSFSLTSDNSAFLIHYSDIPDIEKLSKAEITKLLDNAPSDFVKGANAKLVTAKTVSLDGHPGKEFEFILSEGINGKGRVFLVKKRLYIVVGMAIQPGNLQKFLDSFRLI</sequence>
<evidence type="ECO:0000313" key="2">
    <source>
        <dbReference type="EMBL" id="MFB2838482.1"/>
    </source>
</evidence>
<reference evidence="2 3" key="1">
    <citation type="submission" date="2024-09" db="EMBL/GenBank/DDBJ databases">
        <title>Floridaenema gen nov. (Aerosakkonemataceae, Aerosakkonematales ord. nov., Cyanobacteria) from benthic tropical and subtropical fresh waters, with the description of four new species.</title>
        <authorList>
            <person name="Moretto J.A."/>
            <person name="Berthold D.E."/>
            <person name="Lefler F.W."/>
            <person name="Huang I.-S."/>
            <person name="Laughinghouse H. IV."/>
        </authorList>
    </citation>
    <scope>NUCLEOTIDE SEQUENCE [LARGE SCALE GENOMIC DNA]</scope>
    <source>
        <strain evidence="2 3">BLCC-F167</strain>
    </source>
</reference>
<name>A0ABV4WTN9_9CYAN</name>
<evidence type="ECO:0000313" key="3">
    <source>
        <dbReference type="Proteomes" id="UP001576780"/>
    </source>
</evidence>
<accession>A0ABV4WTN9</accession>
<feature type="compositionally biased region" description="Polar residues" evidence="1">
    <location>
        <begin position="66"/>
        <end position="75"/>
    </location>
</feature>
<comment type="caution">
    <text evidence="2">The sequence shown here is derived from an EMBL/GenBank/DDBJ whole genome shotgun (WGS) entry which is preliminary data.</text>
</comment>
<dbReference type="RefSeq" id="WP_413280793.1">
    <property type="nucleotide sequence ID" value="NZ_JBHFNT010000250.1"/>
</dbReference>
<keyword evidence="3" id="KW-1185">Reference proteome</keyword>
<evidence type="ECO:0000256" key="1">
    <source>
        <dbReference type="SAM" id="MobiDB-lite"/>
    </source>
</evidence>
<proteinExistence type="predicted"/>
<gene>
    <name evidence="2" type="ORF">ACE1CA_28650</name>
</gene>